<feature type="compositionally biased region" description="Polar residues" evidence="2">
    <location>
        <begin position="178"/>
        <end position="194"/>
    </location>
</feature>
<dbReference type="AlphaFoldDB" id="A0A9J6BWF7"/>
<sequence length="324" mass="38351">MNILPHKSWHVRTRKNITRVREDEKKAAKEQEDRIQRIKLAEQEAKINLLRQRAQVNRKEQSSSTVTTTSNTQDLIISQQEHVNFFDDVEKGKYFSKEENEERAKEKKEEKEKYEKQVGYLTYLGQDTNEKLKKRDWYDTVPIRDLENKFDEEGKKIEVGLKSKQAIDPLNFFGKYTGTSLTSEYPKQSCSSKIETYKSVLPDKKPKKKKRSSSDSRKTTKSKHKHKKKHSKKHKLKRHKKHSSRDRSSSSSTITDSDDSQVIELRKKKMEILRKERLDRERCEREKANLLLAKARNEIPKVEEPTIKQTYNSQFMPNLARQNQ</sequence>
<name>A0A9J6BWF7_POLVA</name>
<dbReference type="InterPro" id="IPR019339">
    <property type="entry name" value="CIR_N_dom"/>
</dbReference>
<dbReference type="EMBL" id="JADBJN010000003">
    <property type="protein sequence ID" value="KAG5673853.1"/>
    <property type="molecule type" value="Genomic_DNA"/>
</dbReference>
<evidence type="ECO:0000313" key="5">
    <source>
        <dbReference type="Proteomes" id="UP001107558"/>
    </source>
</evidence>
<evidence type="ECO:0000313" key="4">
    <source>
        <dbReference type="EMBL" id="KAG5673853.1"/>
    </source>
</evidence>
<protein>
    <recommendedName>
        <fullName evidence="3">CBF1-interacting co-repressor CIR N-terminal domain-containing protein</fullName>
    </recommendedName>
</protein>
<dbReference type="Proteomes" id="UP001107558">
    <property type="component" value="Chromosome 3"/>
</dbReference>
<comment type="caution">
    <text evidence="4">The sequence shown here is derived from an EMBL/GenBank/DDBJ whole genome shotgun (WGS) entry which is preliminary data.</text>
</comment>
<gene>
    <name evidence="4" type="ORF">PVAND_003864</name>
</gene>
<reference evidence="4" key="1">
    <citation type="submission" date="2021-03" db="EMBL/GenBank/DDBJ databases">
        <title>Chromosome level genome of the anhydrobiotic midge Polypedilum vanderplanki.</title>
        <authorList>
            <person name="Yoshida Y."/>
            <person name="Kikawada T."/>
            <person name="Gusev O."/>
        </authorList>
    </citation>
    <scope>NUCLEOTIDE SEQUENCE</scope>
    <source>
        <strain evidence="4">NIAS01</strain>
        <tissue evidence="4">Whole body or cell culture</tissue>
    </source>
</reference>
<dbReference type="InterPro" id="IPR039875">
    <property type="entry name" value="LENG1-like"/>
</dbReference>
<dbReference type="OrthoDB" id="2159131at2759"/>
<evidence type="ECO:0000259" key="3">
    <source>
        <dbReference type="SMART" id="SM01083"/>
    </source>
</evidence>
<dbReference type="PANTHER" id="PTHR22093">
    <property type="entry name" value="LEUKOCYTE RECEPTOR CLUSTER LRC MEMBER 1"/>
    <property type="match status" value="1"/>
</dbReference>
<dbReference type="SMART" id="SM01083">
    <property type="entry name" value="Cir_N"/>
    <property type="match status" value="1"/>
</dbReference>
<dbReference type="PANTHER" id="PTHR22093:SF0">
    <property type="entry name" value="LEUKOCYTE RECEPTOR CLUSTER MEMBER 1"/>
    <property type="match status" value="1"/>
</dbReference>
<organism evidence="4 5">
    <name type="scientific">Polypedilum vanderplanki</name>
    <name type="common">Sleeping chironomid midge</name>
    <dbReference type="NCBI Taxonomy" id="319348"/>
    <lineage>
        <taxon>Eukaryota</taxon>
        <taxon>Metazoa</taxon>
        <taxon>Ecdysozoa</taxon>
        <taxon>Arthropoda</taxon>
        <taxon>Hexapoda</taxon>
        <taxon>Insecta</taxon>
        <taxon>Pterygota</taxon>
        <taxon>Neoptera</taxon>
        <taxon>Endopterygota</taxon>
        <taxon>Diptera</taxon>
        <taxon>Nematocera</taxon>
        <taxon>Chironomoidea</taxon>
        <taxon>Chironomidae</taxon>
        <taxon>Chironominae</taxon>
        <taxon>Polypedilum</taxon>
        <taxon>Polypedilum</taxon>
    </lineage>
</organism>
<keyword evidence="1" id="KW-0175">Coiled coil</keyword>
<evidence type="ECO:0000256" key="2">
    <source>
        <dbReference type="SAM" id="MobiDB-lite"/>
    </source>
</evidence>
<keyword evidence="5" id="KW-1185">Reference proteome</keyword>
<feature type="region of interest" description="Disordered" evidence="2">
    <location>
        <begin position="178"/>
        <end position="264"/>
    </location>
</feature>
<dbReference type="Pfam" id="PF10197">
    <property type="entry name" value="Cir_N"/>
    <property type="match status" value="1"/>
</dbReference>
<feature type="compositionally biased region" description="Basic residues" evidence="2">
    <location>
        <begin position="219"/>
        <end position="244"/>
    </location>
</feature>
<proteinExistence type="predicted"/>
<feature type="domain" description="CBF1-interacting co-repressor CIR N-terminal" evidence="3">
    <location>
        <begin position="8"/>
        <end position="44"/>
    </location>
</feature>
<accession>A0A9J6BWF7</accession>
<evidence type="ECO:0000256" key="1">
    <source>
        <dbReference type="SAM" id="Coils"/>
    </source>
</evidence>
<feature type="coiled-coil region" evidence="1">
    <location>
        <begin position="14"/>
        <end position="60"/>
    </location>
</feature>